<feature type="transmembrane region" description="Helical" evidence="1">
    <location>
        <begin position="85"/>
        <end position="106"/>
    </location>
</feature>
<keyword evidence="1" id="KW-0812">Transmembrane</keyword>
<dbReference type="Proteomes" id="UP001061302">
    <property type="component" value="Chromosome"/>
</dbReference>
<evidence type="ECO:0000313" key="3">
    <source>
        <dbReference type="Proteomes" id="UP001061302"/>
    </source>
</evidence>
<dbReference type="Pfam" id="PF05437">
    <property type="entry name" value="AzlD"/>
    <property type="match status" value="1"/>
</dbReference>
<protein>
    <submittedName>
        <fullName evidence="2">AzlD domain-containing protein</fullName>
    </submittedName>
</protein>
<feature type="transmembrane region" description="Helical" evidence="1">
    <location>
        <begin position="6"/>
        <end position="27"/>
    </location>
</feature>
<dbReference type="RefSeq" id="WP_263124377.1">
    <property type="nucleotide sequence ID" value="NZ_CP106753.1"/>
</dbReference>
<evidence type="ECO:0000313" key="2">
    <source>
        <dbReference type="EMBL" id="UXY15014.1"/>
    </source>
</evidence>
<dbReference type="EMBL" id="CP106753">
    <property type="protein sequence ID" value="UXY15014.1"/>
    <property type="molecule type" value="Genomic_DNA"/>
</dbReference>
<name>A0ABY6DKW2_9NEIS</name>
<keyword evidence="3" id="KW-1185">Reference proteome</keyword>
<proteinExistence type="predicted"/>
<keyword evidence="1" id="KW-0472">Membrane</keyword>
<feature type="transmembrane region" description="Helical" evidence="1">
    <location>
        <begin position="39"/>
        <end position="65"/>
    </location>
</feature>
<evidence type="ECO:0000256" key="1">
    <source>
        <dbReference type="SAM" id="Phobius"/>
    </source>
</evidence>
<reference evidence="2" key="1">
    <citation type="submission" date="2022-10" db="EMBL/GenBank/DDBJ databases">
        <title>Chitiniphilus purpureus sp. nov., a novel chitin-degrading bacterium isolated from crawfish pond sediment.</title>
        <authorList>
            <person name="Li K."/>
        </authorList>
    </citation>
    <scope>NUCLEOTIDE SEQUENCE</scope>
    <source>
        <strain evidence="2">CD1</strain>
    </source>
</reference>
<accession>A0ABY6DKW2</accession>
<dbReference type="InterPro" id="IPR008407">
    <property type="entry name" value="Brnchd-chn_aa_trnsp_AzlD"/>
</dbReference>
<keyword evidence="1" id="KW-1133">Transmembrane helix</keyword>
<gene>
    <name evidence="2" type="ORF">N8I74_17125</name>
</gene>
<sequence>MNVSGEYWMILGMAAVTYIVRVSLWLGEGQGFPPLVRRVLNYVPVVVMPAIVVPSVLLPHGALWLDWRNPQLAGALVTGLIVWRWRRLLAAIVGGMLVFAAWRLAFAG</sequence>
<organism evidence="2 3">
    <name type="scientific">Chitiniphilus purpureus</name>
    <dbReference type="NCBI Taxonomy" id="2981137"/>
    <lineage>
        <taxon>Bacteria</taxon>
        <taxon>Pseudomonadati</taxon>
        <taxon>Pseudomonadota</taxon>
        <taxon>Betaproteobacteria</taxon>
        <taxon>Neisseriales</taxon>
        <taxon>Chitinibacteraceae</taxon>
        <taxon>Chitiniphilus</taxon>
    </lineage>
</organism>